<feature type="domain" description="HTH tetR-type" evidence="4">
    <location>
        <begin position="81"/>
        <end position="125"/>
    </location>
</feature>
<dbReference type="PROSITE" id="PS50977">
    <property type="entry name" value="HTH_TETR_2"/>
    <property type="match status" value="1"/>
</dbReference>
<evidence type="ECO:0000313" key="5">
    <source>
        <dbReference type="EMBL" id="SUM34704.1"/>
    </source>
</evidence>
<organism evidence="5 6">
    <name type="scientific">Staphylococcus gallinarum</name>
    <dbReference type="NCBI Taxonomy" id="1293"/>
    <lineage>
        <taxon>Bacteria</taxon>
        <taxon>Bacillati</taxon>
        <taxon>Bacillota</taxon>
        <taxon>Bacilli</taxon>
        <taxon>Bacillales</taxon>
        <taxon>Staphylococcaceae</taxon>
        <taxon>Staphylococcus</taxon>
    </lineage>
</organism>
<evidence type="ECO:0000256" key="2">
    <source>
        <dbReference type="PROSITE-ProRule" id="PRU00335"/>
    </source>
</evidence>
<dbReference type="EMBL" id="UHDK01000001">
    <property type="protein sequence ID" value="SUM34704.1"/>
    <property type="molecule type" value="Genomic_DNA"/>
</dbReference>
<name>A0A380FNF5_STAGA</name>
<keyword evidence="3" id="KW-0472">Membrane</keyword>
<feature type="DNA-binding region" description="H-T-H motif" evidence="2">
    <location>
        <begin position="104"/>
        <end position="123"/>
    </location>
</feature>
<dbReference type="InterPro" id="IPR001647">
    <property type="entry name" value="HTH_TetR"/>
</dbReference>
<reference evidence="5 6" key="1">
    <citation type="submission" date="2018-06" db="EMBL/GenBank/DDBJ databases">
        <authorList>
            <consortium name="Pathogen Informatics"/>
            <person name="Doyle S."/>
        </authorList>
    </citation>
    <scope>NUCLEOTIDE SEQUENCE [LARGE SCALE GENOMIC DNA]</scope>
    <source>
        <strain evidence="5 6">NCTC12195</strain>
    </source>
</reference>
<dbReference type="PANTHER" id="PTHR43479">
    <property type="entry name" value="ACREF/ENVCD OPERON REPRESSOR-RELATED"/>
    <property type="match status" value="1"/>
</dbReference>
<protein>
    <submittedName>
        <fullName evidence="5">Transcriptional regulator</fullName>
    </submittedName>
</protein>
<evidence type="ECO:0000259" key="4">
    <source>
        <dbReference type="PROSITE" id="PS50977"/>
    </source>
</evidence>
<accession>A0A380FNF5</accession>
<gene>
    <name evidence="5" type="ORF">NCTC12195_04231</name>
</gene>
<evidence type="ECO:0000313" key="6">
    <source>
        <dbReference type="Proteomes" id="UP000255277"/>
    </source>
</evidence>
<dbReference type="Gene3D" id="1.10.357.10">
    <property type="entry name" value="Tetracycline Repressor, domain 2"/>
    <property type="match status" value="1"/>
</dbReference>
<dbReference type="InterPro" id="IPR009057">
    <property type="entry name" value="Homeodomain-like_sf"/>
</dbReference>
<dbReference type="Proteomes" id="UP000255277">
    <property type="component" value="Unassembled WGS sequence"/>
</dbReference>
<sequence>MINNTMIAIGAIHNSLFLNIIHLFYLLKYTMCCLINTLFIIMTLTRETICNIHRIVYFSTMCLKLSIYLEVFYGKMIDALEKQKAAIKSAFIQLLTEKDLEKITIQDITQRADINRGTFYLHYGR</sequence>
<keyword evidence="3" id="KW-0812">Transmembrane</keyword>
<evidence type="ECO:0000256" key="3">
    <source>
        <dbReference type="SAM" id="Phobius"/>
    </source>
</evidence>
<dbReference type="InterPro" id="IPR050624">
    <property type="entry name" value="HTH-type_Tx_Regulator"/>
</dbReference>
<dbReference type="Pfam" id="PF00440">
    <property type="entry name" value="TetR_N"/>
    <property type="match status" value="1"/>
</dbReference>
<dbReference type="SUPFAM" id="SSF46689">
    <property type="entry name" value="Homeodomain-like"/>
    <property type="match status" value="1"/>
</dbReference>
<dbReference type="PANTHER" id="PTHR43479:SF23">
    <property type="entry name" value="HTH TETR-TYPE DOMAIN-CONTAINING PROTEIN"/>
    <property type="match status" value="1"/>
</dbReference>
<keyword evidence="1 2" id="KW-0238">DNA-binding</keyword>
<proteinExistence type="predicted"/>
<keyword evidence="3" id="KW-1133">Transmembrane helix</keyword>
<dbReference type="GO" id="GO:0003677">
    <property type="term" value="F:DNA binding"/>
    <property type="evidence" value="ECO:0007669"/>
    <property type="project" value="UniProtKB-UniRule"/>
</dbReference>
<feature type="transmembrane region" description="Helical" evidence="3">
    <location>
        <begin position="55"/>
        <end position="74"/>
    </location>
</feature>
<feature type="transmembrane region" description="Helical" evidence="3">
    <location>
        <begin position="20"/>
        <end position="43"/>
    </location>
</feature>
<evidence type="ECO:0000256" key="1">
    <source>
        <dbReference type="ARBA" id="ARBA00023125"/>
    </source>
</evidence>
<dbReference type="AlphaFoldDB" id="A0A380FNF5"/>